<evidence type="ECO:0000259" key="14">
    <source>
        <dbReference type="Pfam" id="PF00593"/>
    </source>
</evidence>
<dbReference type="InterPro" id="IPR000531">
    <property type="entry name" value="Beta-barrel_TonB"/>
</dbReference>
<keyword evidence="16" id="KW-0675">Receptor</keyword>
<evidence type="ECO:0000256" key="1">
    <source>
        <dbReference type="ARBA" id="ARBA00004571"/>
    </source>
</evidence>
<accession>A0A7W6CLQ6</accession>
<keyword evidence="10 11" id="KW-0998">Cell outer membrane</keyword>
<evidence type="ECO:0000259" key="15">
    <source>
        <dbReference type="Pfam" id="PF07715"/>
    </source>
</evidence>
<evidence type="ECO:0000256" key="3">
    <source>
        <dbReference type="ARBA" id="ARBA00022452"/>
    </source>
</evidence>
<evidence type="ECO:0000256" key="8">
    <source>
        <dbReference type="ARBA" id="ARBA00023077"/>
    </source>
</evidence>
<evidence type="ECO:0000256" key="6">
    <source>
        <dbReference type="ARBA" id="ARBA00023004"/>
    </source>
</evidence>
<dbReference type="InterPro" id="IPR036942">
    <property type="entry name" value="Beta-barrel_TonB_sf"/>
</dbReference>
<evidence type="ECO:0000256" key="9">
    <source>
        <dbReference type="ARBA" id="ARBA00023136"/>
    </source>
</evidence>
<gene>
    <name evidence="16" type="ORF">GGR38_003926</name>
</gene>
<keyword evidence="2 11" id="KW-0813">Transport</keyword>
<protein>
    <submittedName>
        <fullName evidence="16">Iron complex outermembrane receptor protein</fullName>
    </submittedName>
</protein>
<keyword evidence="13" id="KW-0732">Signal</keyword>
<evidence type="ECO:0000256" key="5">
    <source>
        <dbReference type="ARBA" id="ARBA00022692"/>
    </source>
</evidence>
<keyword evidence="6" id="KW-0408">Iron</keyword>
<evidence type="ECO:0000256" key="10">
    <source>
        <dbReference type="ARBA" id="ARBA00023237"/>
    </source>
</evidence>
<keyword evidence="3 11" id="KW-1134">Transmembrane beta strand</keyword>
<evidence type="ECO:0000256" key="11">
    <source>
        <dbReference type="PROSITE-ProRule" id="PRU01360"/>
    </source>
</evidence>
<dbReference type="EMBL" id="JACIDX010000017">
    <property type="protein sequence ID" value="MBB3956959.1"/>
    <property type="molecule type" value="Genomic_DNA"/>
</dbReference>
<comment type="caution">
    <text evidence="16">The sequence shown here is derived from an EMBL/GenBank/DDBJ whole genome shotgun (WGS) entry which is preliminary data.</text>
</comment>
<dbReference type="InterPro" id="IPR039426">
    <property type="entry name" value="TonB-dep_rcpt-like"/>
</dbReference>
<dbReference type="Pfam" id="PF07715">
    <property type="entry name" value="Plug"/>
    <property type="match status" value="1"/>
</dbReference>
<proteinExistence type="inferred from homology"/>
<dbReference type="CDD" id="cd01347">
    <property type="entry name" value="ligand_gated_channel"/>
    <property type="match status" value="1"/>
</dbReference>
<feature type="chain" id="PRO_5030792379" evidence="13">
    <location>
        <begin position="28"/>
        <end position="718"/>
    </location>
</feature>
<evidence type="ECO:0000313" key="17">
    <source>
        <dbReference type="Proteomes" id="UP000548867"/>
    </source>
</evidence>
<dbReference type="GO" id="GO:0009279">
    <property type="term" value="C:cell outer membrane"/>
    <property type="evidence" value="ECO:0007669"/>
    <property type="project" value="UniProtKB-SubCell"/>
</dbReference>
<evidence type="ECO:0000256" key="4">
    <source>
        <dbReference type="ARBA" id="ARBA00022496"/>
    </source>
</evidence>
<feature type="domain" description="TonB-dependent receptor plug" evidence="15">
    <location>
        <begin position="51"/>
        <end position="154"/>
    </location>
</feature>
<dbReference type="RefSeq" id="WP_183627829.1">
    <property type="nucleotide sequence ID" value="NZ_JACIDX010000017.1"/>
</dbReference>
<reference evidence="16 17" key="1">
    <citation type="submission" date="2020-08" db="EMBL/GenBank/DDBJ databases">
        <title>Genomic Encyclopedia of Type Strains, Phase IV (KMG-IV): sequencing the most valuable type-strain genomes for metagenomic binning, comparative biology and taxonomic classification.</title>
        <authorList>
            <person name="Goeker M."/>
        </authorList>
    </citation>
    <scope>NUCLEOTIDE SEQUENCE [LARGE SCALE GENOMIC DNA]</scope>
    <source>
        <strain evidence="16 17">DSM 27057</strain>
    </source>
</reference>
<dbReference type="Proteomes" id="UP000548867">
    <property type="component" value="Unassembled WGS sequence"/>
</dbReference>
<dbReference type="PROSITE" id="PS52016">
    <property type="entry name" value="TONB_DEPENDENT_REC_3"/>
    <property type="match status" value="1"/>
</dbReference>
<keyword evidence="7" id="KW-0406">Ion transport</keyword>
<keyword evidence="5 11" id="KW-0812">Transmembrane</keyword>
<evidence type="ECO:0000313" key="16">
    <source>
        <dbReference type="EMBL" id="MBB3956959.1"/>
    </source>
</evidence>
<comment type="subcellular location">
    <subcellularLocation>
        <location evidence="1 11">Cell outer membrane</location>
        <topology evidence="1 11">Multi-pass membrane protein</topology>
    </subcellularLocation>
</comment>
<feature type="domain" description="TonB-dependent receptor-like beta-barrel" evidence="14">
    <location>
        <begin position="236"/>
        <end position="682"/>
    </location>
</feature>
<evidence type="ECO:0000256" key="2">
    <source>
        <dbReference type="ARBA" id="ARBA00022448"/>
    </source>
</evidence>
<keyword evidence="17" id="KW-1185">Reference proteome</keyword>
<keyword evidence="4" id="KW-0410">Iron transport</keyword>
<comment type="similarity">
    <text evidence="11 12">Belongs to the TonB-dependent receptor family.</text>
</comment>
<dbReference type="SUPFAM" id="SSF56935">
    <property type="entry name" value="Porins"/>
    <property type="match status" value="1"/>
</dbReference>
<feature type="signal peptide" evidence="13">
    <location>
        <begin position="1"/>
        <end position="27"/>
    </location>
</feature>
<dbReference type="Gene3D" id="2.40.170.20">
    <property type="entry name" value="TonB-dependent receptor, beta-barrel domain"/>
    <property type="match status" value="1"/>
</dbReference>
<evidence type="ECO:0000256" key="12">
    <source>
        <dbReference type="RuleBase" id="RU003357"/>
    </source>
</evidence>
<evidence type="ECO:0000256" key="13">
    <source>
        <dbReference type="SAM" id="SignalP"/>
    </source>
</evidence>
<keyword evidence="9 11" id="KW-0472">Membrane</keyword>
<dbReference type="AlphaFoldDB" id="A0A7W6CLQ6"/>
<dbReference type="PANTHER" id="PTHR32552">
    <property type="entry name" value="FERRICHROME IRON RECEPTOR-RELATED"/>
    <property type="match status" value="1"/>
</dbReference>
<keyword evidence="8 12" id="KW-0798">TonB box</keyword>
<dbReference type="PANTHER" id="PTHR32552:SF81">
    <property type="entry name" value="TONB-DEPENDENT OUTER MEMBRANE RECEPTOR"/>
    <property type="match status" value="1"/>
</dbReference>
<organism evidence="16 17">
    <name type="scientific">Novosphingobium sediminicola</name>
    <dbReference type="NCBI Taxonomy" id="563162"/>
    <lineage>
        <taxon>Bacteria</taxon>
        <taxon>Pseudomonadati</taxon>
        <taxon>Pseudomonadota</taxon>
        <taxon>Alphaproteobacteria</taxon>
        <taxon>Sphingomonadales</taxon>
        <taxon>Sphingomonadaceae</taxon>
        <taxon>Novosphingobium</taxon>
    </lineage>
</organism>
<dbReference type="GO" id="GO:0006826">
    <property type="term" value="P:iron ion transport"/>
    <property type="evidence" value="ECO:0007669"/>
    <property type="project" value="UniProtKB-KW"/>
</dbReference>
<evidence type="ECO:0000256" key="7">
    <source>
        <dbReference type="ARBA" id="ARBA00023065"/>
    </source>
</evidence>
<dbReference type="Pfam" id="PF00593">
    <property type="entry name" value="TonB_dep_Rec_b-barrel"/>
    <property type="match status" value="1"/>
</dbReference>
<name>A0A7W6CLQ6_9SPHN</name>
<dbReference type="InterPro" id="IPR012910">
    <property type="entry name" value="Plug_dom"/>
</dbReference>
<sequence>MQTTIIRTFGMGCASWLAISLATSAHAQSAPAQTGVADIIVTAQRRNENMQKVPIAVTAASAERLSQIGVASTSDLTTLAPAVHVSTGLGGASIAIRGVGGTGSGADESANAVYIDGVYQPSPTASLFAFNNIARIEILKGPQGTLFGRNASGGLIQIITPAPSQETNLKAQIGYGNYDTVTAGLYATTGITPNLAIDVSGNYNHQGIGWGKNLTTGADAYKGEYGGLRSKLLWTIDSGTSLTLAAMYSHAYAPNLQGGALLPGELTVVGTPGYNGFYNTTTNGNLRTGTDQQNYAATFKHDLGFATLTSITSHDFVHFRLNTEKDLSPVPLLNLNINSLSYSWTQELQLASSGDGPLKWTLGAFYYSNELKTVPVHVTGLAVAPLAYADTFSYANTQSFAAYGQATYEIASGTRLTGGLRYTIDKRHIDFITAISDPAVPATIYPRQTLEDKKPSWRVALDHQATRDVLLYASYSRGFKSGLFNATNPNLPSVRPQTVDAFEIGLKSDLLDHKLRANIALFDNEVKDIQIRGIPNGLTTPIFYNGANASFKGVDVELEAAPMQGLTAQANMSWLHGRYGSGFTNALFFTLPAAPAGGLVASVGDASGKVPVLASKLVFSLSAQYAFATPIGRATLAGSYSYNDGFYFDPQNRVRQPAYGLFNGSLSVDVLPRIAVKVWAENITDKHYYADVQPDNFGDAYFPAAPRTFGVTLSYAMR</sequence>